<proteinExistence type="predicted"/>
<dbReference type="STRING" id="1121387.GCA_000429885_00558"/>
<protein>
    <recommendedName>
        <fullName evidence="5">Carrier domain-containing protein</fullName>
    </recommendedName>
</protein>
<evidence type="ECO:0000313" key="4">
    <source>
        <dbReference type="Proteomes" id="UP000254118"/>
    </source>
</evidence>
<dbReference type="Proteomes" id="UP000242637">
    <property type="component" value="Chromosome 1"/>
</dbReference>
<dbReference type="EMBL" id="UFYA01000001">
    <property type="protein sequence ID" value="STD11257.1"/>
    <property type="molecule type" value="Genomic_DNA"/>
</dbReference>
<organism evidence="1 3">
    <name type="scientific">Dermatophilus congolensis</name>
    <dbReference type="NCBI Taxonomy" id="1863"/>
    <lineage>
        <taxon>Bacteria</taxon>
        <taxon>Bacillati</taxon>
        <taxon>Actinomycetota</taxon>
        <taxon>Actinomycetes</taxon>
        <taxon>Micrococcales</taxon>
        <taxon>Dermatophilaceae</taxon>
        <taxon>Dermatophilus</taxon>
    </lineage>
</organism>
<reference evidence="1 3" key="1">
    <citation type="submission" date="2017-06" db="EMBL/GenBank/DDBJ databases">
        <authorList>
            <consortium name="Pathogen Informatics"/>
        </authorList>
    </citation>
    <scope>NUCLEOTIDE SEQUENCE [LARGE SCALE GENOMIC DNA]</scope>
    <source>
        <strain evidence="1 3">NCTC13039</strain>
    </source>
</reference>
<gene>
    <name evidence="2" type="ORF">NCTC7915_01548</name>
    <name evidence="1" type="ORF">SAMEA4475696_02191</name>
</gene>
<evidence type="ECO:0000313" key="3">
    <source>
        <dbReference type="Proteomes" id="UP000242637"/>
    </source>
</evidence>
<dbReference type="AlphaFoldDB" id="A0A239VSN7"/>
<evidence type="ECO:0000313" key="1">
    <source>
        <dbReference type="EMBL" id="SNV25142.1"/>
    </source>
</evidence>
<sequence length="68" mass="7565">MDNVFYAHDEQAVRDSSDLAEDGLLDSLSIVVILETFADAGVDEEALEQAQATDFRNLEVMKAAYERL</sequence>
<reference evidence="2 4" key="2">
    <citation type="submission" date="2018-06" db="EMBL/GenBank/DDBJ databases">
        <authorList>
            <consortium name="Pathogen Informatics"/>
            <person name="Doyle S."/>
        </authorList>
    </citation>
    <scope>NUCLEOTIDE SEQUENCE [LARGE SCALE GENOMIC DNA]</scope>
    <source>
        <strain evidence="2 4">NCTC7915</strain>
    </source>
</reference>
<name>A0A239VSN7_9MICO</name>
<dbReference type="Proteomes" id="UP000254118">
    <property type="component" value="Unassembled WGS sequence"/>
</dbReference>
<dbReference type="EMBL" id="LT906453">
    <property type="protein sequence ID" value="SNV25142.1"/>
    <property type="molecule type" value="Genomic_DNA"/>
</dbReference>
<keyword evidence="3" id="KW-1185">Reference proteome</keyword>
<accession>A0A239VSN7</accession>
<evidence type="ECO:0000313" key="2">
    <source>
        <dbReference type="EMBL" id="STD11257.1"/>
    </source>
</evidence>
<dbReference type="KEGG" id="dco:SAMEA4475696_2191"/>
<evidence type="ECO:0008006" key="5">
    <source>
        <dbReference type="Google" id="ProtNLM"/>
    </source>
</evidence>